<dbReference type="EMBL" id="PDLN01000019">
    <property type="protein sequence ID" value="RDW60177.1"/>
    <property type="molecule type" value="Genomic_DNA"/>
</dbReference>
<keyword evidence="3" id="KW-1185">Reference proteome</keyword>
<proteinExistence type="predicted"/>
<dbReference type="Proteomes" id="UP000256328">
    <property type="component" value="Unassembled WGS sequence"/>
</dbReference>
<protein>
    <recommendedName>
        <fullName evidence="1">T6SS Phospholipase effector Tle1-like catalytic domain-containing protein</fullName>
    </recommendedName>
</protein>
<dbReference type="PANTHER" id="PTHR33840">
    <property type="match status" value="1"/>
</dbReference>
<comment type="caution">
    <text evidence="2">The sequence shown here is derived from an EMBL/GenBank/DDBJ whole genome shotgun (WGS) entry which is preliminary data.</text>
</comment>
<evidence type="ECO:0000313" key="2">
    <source>
        <dbReference type="EMBL" id="RDW60177.1"/>
    </source>
</evidence>
<name>A0A3D8QEL1_9HELO</name>
<feature type="domain" description="T6SS Phospholipase effector Tle1-like catalytic" evidence="1">
    <location>
        <begin position="12"/>
        <end position="253"/>
    </location>
</feature>
<accession>A0A3D8QEL1</accession>
<evidence type="ECO:0000313" key="3">
    <source>
        <dbReference type="Proteomes" id="UP000256328"/>
    </source>
</evidence>
<organism evidence="2 3">
    <name type="scientific">Coleophoma crateriformis</name>
    <dbReference type="NCBI Taxonomy" id="565419"/>
    <lineage>
        <taxon>Eukaryota</taxon>
        <taxon>Fungi</taxon>
        <taxon>Dikarya</taxon>
        <taxon>Ascomycota</taxon>
        <taxon>Pezizomycotina</taxon>
        <taxon>Leotiomycetes</taxon>
        <taxon>Helotiales</taxon>
        <taxon>Dermateaceae</taxon>
        <taxon>Coleophoma</taxon>
    </lineage>
</organism>
<dbReference type="Pfam" id="PF09994">
    <property type="entry name" value="T6SS_Tle1-like_cat"/>
    <property type="match status" value="1"/>
</dbReference>
<sequence length="495" mass="55453">MGTKATAGPAPKRLVVCCDGTWANSATAKPNIPSNVTQICRSLARSGIAEDGKVWQQIIYYDAGVGTGDLSKLERLKQGLNVNVIAAYNFLVNNYVQGDELFFFGFSRGAYSVRAIAGLVCEIGILAPYEMLLFPQIYAAHKRTLMYDPQLSVEDWWAKNIGYLKYRRPRADVPVKCCAVWDTVGALGLPSERKKLTNHYRKSYLFHKTALHPRTILNFNSRLGWADCPVLGIENAFQALALDEHRSSFTPVLCISVGGGDPDSLLPKYKEDHEDIAHIAFAWMVDRVSSLLAFDQDAVMMALNTRDPGPDSRVGMRDIVRKVHYASSKVKDGATSFIFKLLGLKNRNPGEFREMMKPQVLLTDLGATNEEIHPSVWFREVGTNVLPDENEQPTKAYHSRALSDFERVQDSDKGWYWYRSERRLKRCFSADLAPLRELKLPEFVIPQKLSSQPSIERALMEDKKASKRLLRELDAGNGFPVPDGVFEGANPVTGT</sequence>
<dbReference type="PANTHER" id="PTHR33840:SF16">
    <property type="entry name" value="DUF2235 DOMAIN-CONTAINING PROTEIN"/>
    <property type="match status" value="1"/>
</dbReference>
<evidence type="ECO:0000259" key="1">
    <source>
        <dbReference type="Pfam" id="PF09994"/>
    </source>
</evidence>
<reference evidence="2 3" key="1">
    <citation type="journal article" date="2018" name="IMA Fungus">
        <title>IMA Genome-F 9: Draft genome sequence of Annulohypoxylon stygium, Aspergillus mulundensis, Berkeleyomyces basicola (syn. Thielaviopsis basicola), Ceratocystis smalleyi, two Cercospora beticola strains, Coleophoma cylindrospora, Fusarium fracticaudum, Phialophora cf. hyalina, and Morchella septimelata.</title>
        <authorList>
            <person name="Wingfield B.D."/>
            <person name="Bills G.F."/>
            <person name="Dong Y."/>
            <person name="Huang W."/>
            <person name="Nel W.J."/>
            <person name="Swalarsk-Parry B.S."/>
            <person name="Vaghefi N."/>
            <person name="Wilken P.M."/>
            <person name="An Z."/>
            <person name="de Beer Z.W."/>
            <person name="De Vos L."/>
            <person name="Chen L."/>
            <person name="Duong T.A."/>
            <person name="Gao Y."/>
            <person name="Hammerbacher A."/>
            <person name="Kikkert J.R."/>
            <person name="Li Y."/>
            <person name="Li H."/>
            <person name="Li K."/>
            <person name="Li Q."/>
            <person name="Liu X."/>
            <person name="Ma X."/>
            <person name="Naidoo K."/>
            <person name="Pethybridge S.J."/>
            <person name="Sun J."/>
            <person name="Steenkamp E.T."/>
            <person name="van der Nest M.A."/>
            <person name="van Wyk S."/>
            <person name="Wingfield M.J."/>
            <person name="Xiong C."/>
            <person name="Yue Q."/>
            <person name="Zhang X."/>
        </authorList>
    </citation>
    <scope>NUCLEOTIDE SEQUENCE [LARGE SCALE GENOMIC DNA]</scope>
    <source>
        <strain evidence="2 3">BP5796</strain>
    </source>
</reference>
<dbReference type="OrthoDB" id="3057168at2759"/>
<dbReference type="AlphaFoldDB" id="A0A3D8QEL1"/>
<dbReference type="InterPro" id="IPR018712">
    <property type="entry name" value="Tle1-like_cat"/>
</dbReference>
<gene>
    <name evidence="2" type="ORF">BP5796_11783</name>
</gene>